<keyword evidence="3" id="KW-1185">Reference proteome</keyword>
<accession>A0AAV9PNZ9</accession>
<feature type="region of interest" description="Disordered" evidence="1">
    <location>
        <begin position="117"/>
        <end position="176"/>
    </location>
</feature>
<feature type="compositionally biased region" description="Basic and acidic residues" evidence="1">
    <location>
        <begin position="166"/>
        <end position="176"/>
    </location>
</feature>
<evidence type="ECO:0000313" key="3">
    <source>
        <dbReference type="Proteomes" id="UP001337655"/>
    </source>
</evidence>
<feature type="compositionally biased region" description="Basic and acidic residues" evidence="1">
    <location>
        <begin position="141"/>
        <end position="155"/>
    </location>
</feature>
<comment type="caution">
    <text evidence="2">The sequence shown here is derived from an EMBL/GenBank/DDBJ whole genome shotgun (WGS) entry which is preliminary data.</text>
</comment>
<protein>
    <submittedName>
        <fullName evidence="2">Uncharacterized protein</fullName>
    </submittedName>
</protein>
<proteinExistence type="predicted"/>
<organism evidence="2 3">
    <name type="scientific">Saxophila tyrrhenica</name>
    <dbReference type="NCBI Taxonomy" id="1690608"/>
    <lineage>
        <taxon>Eukaryota</taxon>
        <taxon>Fungi</taxon>
        <taxon>Dikarya</taxon>
        <taxon>Ascomycota</taxon>
        <taxon>Pezizomycotina</taxon>
        <taxon>Dothideomycetes</taxon>
        <taxon>Dothideomycetidae</taxon>
        <taxon>Mycosphaerellales</taxon>
        <taxon>Extremaceae</taxon>
        <taxon>Saxophila</taxon>
    </lineage>
</organism>
<evidence type="ECO:0000256" key="1">
    <source>
        <dbReference type="SAM" id="MobiDB-lite"/>
    </source>
</evidence>
<sequence>MTPLEPVKTKYAKDYLEAADLFDKDDFYGCQATCKHNLGDPTLPPFWRLKNYALHISASSSWDEAEEWYQSTLARCDPESEGEQVEAACLRLADLLFFREKCTRFREDLDQIKGWQEEDRPRRHSKEEEKVSEEGELGGEEPQKAKPEEELRAANEDVMMEDSESMDMKAEARRVQ</sequence>
<feature type="compositionally biased region" description="Basic and acidic residues" evidence="1">
    <location>
        <begin position="117"/>
        <end position="133"/>
    </location>
</feature>
<dbReference type="RefSeq" id="XP_064664170.1">
    <property type="nucleotide sequence ID" value="XM_064797936.1"/>
</dbReference>
<dbReference type="EMBL" id="JAVRRT010000001">
    <property type="protein sequence ID" value="KAK5175532.1"/>
    <property type="molecule type" value="Genomic_DNA"/>
</dbReference>
<dbReference type="GeneID" id="89922021"/>
<name>A0AAV9PNZ9_9PEZI</name>
<gene>
    <name evidence="2" type="ORF">LTR77_000671</name>
</gene>
<reference evidence="2 3" key="1">
    <citation type="submission" date="2023-08" db="EMBL/GenBank/DDBJ databases">
        <title>Black Yeasts Isolated from many extreme environments.</title>
        <authorList>
            <person name="Coleine C."/>
            <person name="Stajich J.E."/>
            <person name="Selbmann L."/>
        </authorList>
    </citation>
    <scope>NUCLEOTIDE SEQUENCE [LARGE SCALE GENOMIC DNA]</scope>
    <source>
        <strain evidence="2 3">CCFEE 5935</strain>
    </source>
</reference>
<evidence type="ECO:0000313" key="2">
    <source>
        <dbReference type="EMBL" id="KAK5175532.1"/>
    </source>
</evidence>
<dbReference type="Proteomes" id="UP001337655">
    <property type="component" value="Unassembled WGS sequence"/>
</dbReference>
<dbReference type="AlphaFoldDB" id="A0AAV9PNZ9"/>